<reference evidence="7 8" key="1">
    <citation type="submission" date="2015-07" db="EMBL/GenBank/DDBJ databases">
        <title>Comparative genomics of the Sigatoka disease complex on banana suggests a link between parallel evolutionary changes in Pseudocercospora fijiensis and Pseudocercospora eumusae and increased virulence on the banana host.</title>
        <authorList>
            <person name="Chang T.-C."/>
            <person name="Salvucci A."/>
            <person name="Crous P.W."/>
            <person name="Stergiopoulos I."/>
        </authorList>
    </citation>
    <scope>NUCLEOTIDE SEQUENCE [LARGE SCALE GENOMIC DNA]</scope>
    <source>
        <strain evidence="7 8">CBS 114824</strain>
    </source>
</reference>
<dbReference type="PANTHER" id="PTHR42980">
    <property type="entry name" value="2-OXOISOVALERATE DEHYDROGENASE SUBUNIT BETA-RELATED"/>
    <property type="match status" value="1"/>
</dbReference>
<dbReference type="Gene3D" id="3.40.50.970">
    <property type="match status" value="1"/>
</dbReference>
<evidence type="ECO:0000256" key="3">
    <source>
        <dbReference type="ARBA" id="ARBA00023002"/>
    </source>
</evidence>
<dbReference type="FunFam" id="3.40.50.920:FF:000001">
    <property type="entry name" value="Pyruvate dehydrogenase E1 beta subunit"/>
    <property type="match status" value="1"/>
</dbReference>
<dbReference type="InterPro" id="IPR029061">
    <property type="entry name" value="THDP-binding"/>
</dbReference>
<dbReference type="Gene3D" id="3.40.50.920">
    <property type="match status" value="1"/>
</dbReference>
<dbReference type="EC" id="1.2.4.4" evidence="2"/>
<proteinExistence type="predicted"/>
<feature type="compositionally biased region" description="Polar residues" evidence="5">
    <location>
        <begin position="590"/>
        <end position="604"/>
    </location>
</feature>
<feature type="compositionally biased region" description="Polar residues" evidence="5">
    <location>
        <begin position="621"/>
        <end position="630"/>
    </location>
</feature>
<dbReference type="AlphaFoldDB" id="A0A139HQL1"/>
<dbReference type="OrthoDB" id="878at2759"/>
<dbReference type="Pfam" id="PF02780">
    <property type="entry name" value="Transketolase_C"/>
    <property type="match status" value="1"/>
</dbReference>
<dbReference type="PANTHER" id="PTHR42980:SF1">
    <property type="entry name" value="2-OXOISOVALERATE DEHYDROGENASE SUBUNIT BETA, MITOCHONDRIAL"/>
    <property type="match status" value="1"/>
</dbReference>
<accession>A0A139HQL1</accession>
<dbReference type="EMBL" id="LFZN01000019">
    <property type="protein sequence ID" value="KXT04672.1"/>
    <property type="molecule type" value="Genomic_DNA"/>
</dbReference>
<dbReference type="GO" id="GO:0016765">
    <property type="term" value="F:transferase activity, transferring alkyl or aryl (other than methyl) groups"/>
    <property type="evidence" value="ECO:0007669"/>
    <property type="project" value="InterPro"/>
</dbReference>
<feature type="region of interest" description="Disordered" evidence="5">
    <location>
        <begin position="590"/>
        <end position="631"/>
    </location>
</feature>
<feature type="domain" description="Transketolase-like pyrimidine-binding" evidence="6">
    <location>
        <begin position="70"/>
        <end position="247"/>
    </location>
</feature>
<dbReference type="STRING" id="321146.A0A139HQL1"/>
<dbReference type="SUPFAM" id="SSF52518">
    <property type="entry name" value="Thiamin diphosphate-binding fold (THDP-binding)"/>
    <property type="match status" value="1"/>
</dbReference>
<keyword evidence="8" id="KW-1185">Reference proteome</keyword>
<keyword evidence="3" id="KW-0560">Oxidoreductase</keyword>
<comment type="catalytic activity">
    <reaction evidence="4">
        <text>N(6)-[(R)-lipoyl]-L-lysyl-[protein] + 3-methyl-2-oxobutanoate + H(+) = N(6)-[(R)-S(8)-2-methylpropanoyldihydrolipoyl]-L-lysyl-[protein] + CO2</text>
        <dbReference type="Rhea" id="RHEA:13457"/>
        <dbReference type="Rhea" id="RHEA-COMP:10474"/>
        <dbReference type="Rhea" id="RHEA-COMP:10497"/>
        <dbReference type="ChEBI" id="CHEBI:11851"/>
        <dbReference type="ChEBI" id="CHEBI:15378"/>
        <dbReference type="ChEBI" id="CHEBI:16526"/>
        <dbReference type="ChEBI" id="CHEBI:83099"/>
        <dbReference type="ChEBI" id="CHEBI:83142"/>
        <dbReference type="EC" id="1.2.4.4"/>
    </reaction>
    <physiologicalReaction direction="left-to-right" evidence="4">
        <dbReference type="Rhea" id="RHEA:13458"/>
    </physiologicalReaction>
</comment>
<sequence>MVRPLGNTAGRIARSIQYSSRRMYASHPAKARLNIPTDYGTTPLLSHTSKAALANPELSQEAKNGTTSRINLFSAVNAAMAHALRSDDRVLLFGEDVAFGGVFRCSMNLASEFGEARVFNTPLSEQGIVGFAIGAAVEGMRPIAEIQFADYVFPAFDQIVNEAAKIRYRAGSNAGMDCGGMVIRMPAGGVGHGALYHSQSPESLFTHIPGMRVVIPRSPAQAKGLLLASIESPDPVIFMEPKILYRAAVEHVPSEAYTLPLSKAEVLKEGKDVTIISYGTPLYTCQSAITAAEKDLKCSIELIDLRTIYPWDREAISKSVNKTGRAIVVHESMVNAGVGAEVAATIQDKCFLRLEAPVQRVAGWSTHPGLGYERFNIPDVTRIYDSIKSLLFAIQYPNQDAKDSGNEAKKMVGLRQAQAFHTNTDQQGQPLSPSDREKLLKPYLPKQPNQSSKKARASANDGPRFHHRQRVRPAMRQLLHLLLFNIVHIIFSIYVRIRQIYHAIYDRVCAVLYYHHHTPELIKKDVRPLSRVPQHLSVILDLPPEGGKKDALETLFNDACELAAWSASAGILKSSLPHLHRRITRTLTSYYGTTNPQKPTISLRSPNMPSYSPPNSPEPKTNGTSSTSDSAPPHLNILLIDATDGRQTIVDLTKTLAEMSQSGKLQPSDISLELLDAEISESVMGEPDLLIVFGERVVLEGYPPWQVRLTEIFYAQDNVGGVGYQIFLRALYRYAKAEFRFGR</sequence>
<dbReference type="FunFam" id="3.40.50.970:FF:000001">
    <property type="entry name" value="Pyruvate dehydrogenase E1 beta subunit"/>
    <property type="match status" value="1"/>
</dbReference>
<evidence type="ECO:0000256" key="1">
    <source>
        <dbReference type="ARBA" id="ARBA00001964"/>
    </source>
</evidence>
<dbReference type="CDD" id="cd07036">
    <property type="entry name" value="TPP_PYR_E1-PDHc-beta_like"/>
    <property type="match status" value="1"/>
</dbReference>
<feature type="region of interest" description="Disordered" evidence="5">
    <location>
        <begin position="422"/>
        <end position="467"/>
    </location>
</feature>
<dbReference type="InterPro" id="IPR005475">
    <property type="entry name" value="Transketolase-like_Pyr-bd"/>
</dbReference>
<dbReference type="InterPro" id="IPR033248">
    <property type="entry name" value="Transketolase_C"/>
</dbReference>
<dbReference type="SMART" id="SM00861">
    <property type="entry name" value="Transket_pyr"/>
    <property type="match status" value="1"/>
</dbReference>
<dbReference type="GO" id="GO:0003863">
    <property type="term" value="F:branched-chain 2-oxo acid dehydrogenase activity"/>
    <property type="evidence" value="ECO:0007669"/>
    <property type="project" value="UniProtKB-EC"/>
</dbReference>
<dbReference type="GO" id="GO:0007584">
    <property type="term" value="P:response to nutrient"/>
    <property type="evidence" value="ECO:0007669"/>
    <property type="project" value="TreeGrafter"/>
</dbReference>
<evidence type="ECO:0000259" key="6">
    <source>
        <dbReference type="SMART" id="SM00861"/>
    </source>
</evidence>
<evidence type="ECO:0000256" key="5">
    <source>
        <dbReference type="SAM" id="MobiDB-lite"/>
    </source>
</evidence>
<name>A0A139HQL1_9PEZI</name>
<dbReference type="InterPro" id="IPR009014">
    <property type="entry name" value="Transketo_C/PFOR_II"/>
</dbReference>
<feature type="compositionally biased region" description="Polar residues" evidence="5">
    <location>
        <begin position="422"/>
        <end position="432"/>
    </location>
</feature>
<dbReference type="InterPro" id="IPR036424">
    <property type="entry name" value="UPP_synth-like_sf"/>
</dbReference>
<gene>
    <name evidence="7" type="ORF">AC578_2087</name>
</gene>
<comment type="cofactor">
    <cofactor evidence="1">
        <name>thiamine diphosphate</name>
        <dbReference type="ChEBI" id="CHEBI:58937"/>
    </cofactor>
</comment>
<dbReference type="Gene3D" id="3.40.1180.10">
    <property type="entry name" value="Decaprenyl diphosphate synthase-like"/>
    <property type="match status" value="1"/>
</dbReference>
<evidence type="ECO:0000313" key="7">
    <source>
        <dbReference type="EMBL" id="KXT04672.1"/>
    </source>
</evidence>
<organism evidence="7 8">
    <name type="scientific">Pseudocercospora eumusae</name>
    <dbReference type="NCBI Taxonomy" id="321146"/>
    <lineage>
        <taxon>Eukaryota</taxon>
        <taxon>Fungi</taxon>
        <taxon>Dikarya</taxon>
        <taxon>Ascomycota</taxon>
        <taxon>Pezizomycotina</taxon>
        <taxon>Dothideomycetes</taxon>
        <taxon>Dothideomycetidae</taxon>
        <taxon>Mycosphaerellales</taxon>
        <taxon>Mycosphaerellaceae</taxon>
        <taxon>Pseudocercospora</taxon>
    </lineage>
</organism>
<dbReference type="SUPFAM" id="SSF52922">
    <property type="entry name" value="TK C-terminal domain-like"/>
    <property type="match status" value="1"/>
</dbReference>
<protein>
    <recommendedName>
        <fullName evidence="2">3-methyl-2-oxobutanoate dehydrogenase (2-methylpropanoyl-transferring)</fullName>
        <ecNumber evidence="2">1.2.4.4</ecNumber>
    </recommendedName>
</protein>
<evidence type="ECO:0000256" key="4">
    <source>
        <dbReference type="ARBA" id="ARBA00051764"/>
    </source>
</evidence>
<evidence type="ECO:0000256" key="2">
    <source>
        <dbReference type="ARBA" id="ARBA00012277"/>
    </source>
</evidence>
<dbReference type="GO" id="GO:0009083">
    <property type="term" value="P:branched-chain amino acid catabolic process"/>
    <property type="evidence" value="ECO:0007669"/>
    <property type="project" value="TreeGrafter"/>
</dbReference>
<comment type="caution">
    <text evidence="7">The sequence shown here is derived from an EMBL/GenBank/DDBJ whole genome shotgun (WGS) entry which is preliminary data.</text>
</comment>
<dbReference type="SUPFAM" id="SSF64005">
    <property type="entry name" value="Undecaprenyl diphosphate synthase"/>
    <property type="match status" value="1"/>
</dbReference>
<dbReference type="GO" id="GO:0006091">
    <property type="term" value="P:generation of precursor metabolites and energy"/>
    <property type="evidence" value="ECO:0007669"/>
    <property type="project" value="UniProtKB-ARBA"/>
</dbReference>
<dbReference type="Pfam" id="PF02779">
    <property type="entry name" value="Transket_pyr"/>
    <property type="match status" value="1"/>
</dbReference>
<dbReference type="Proteomes" id="UP000070133">
    <property type="component" value="Unassembled WGS sequence"/>
</dbReference>
<evidence type="ECO:0000313" key="8">
    <source>
        <dbReference type="Proteomes" id="UP000070133"/>
    </source>
</evidence>